<dbReference type="Proteomes" id="UP001523392">
    <property type="component" value="Unassembled WGS sequence"/>
</dbReference>
<comment type="caution">
    <text evidence="1">The sequence shown here is derived from an EMBL/GenBank/DDBJ whole genome shotgun (WGS) entry which is preliminary data.</text>
</comment>
<evidence type="ECO:0000313" key="1">
    <source>
        <dbReference type="EMBL" id="MCO6417657.1"/>
    </source>
</evidence>
<dbReference type="InterPro" id="IPR007460">
    <property type="entry name" value="BrnT_toxin"/>
</dbReference>
<proteinExistence type="predicted"/>
<name>A0ABT1D6U3_9PROT</name>
<dbReference type="Pfam" id="PF04365">
    <property type="entry name" value="BrnT_toxin"/>
    <property type="match status" value="1"/>
</dbReference>
<evidence type="ECO:0000313" key="2">
    <source>
        <dbReference type="Proteomes" id="UP001523392"/>
    </source>
</evidence>
<protein>
    <submittedName>
        <fullName evidence="1">BrnT family toxin</fullName>
    </submittedName>
</protein>
<gene>
    <name evidence="1" type="ORF">JYK14_16025</name>
</gene>
<dbReference type="InterPro" id="IPR038573">
    <property type="entry name" value="BrnT_sf"/>
</dbReference>
<dbReference type="Gene3D" id="3.10.450.530">
    <property type="entry name" value="Ribonuclease toxin, BrnT, of type II toxin-antitoxin system"/>
    <property type="match status" value="1"/>
</dbReference>
<organism evidence="1 2">
    <name type="scientific">Siccirubricoccus soli</name>
    <dbReference type="NCBI Taxonomy" id="2899147"/>
    <lineage>
        <taxon>Bacteria</taxon>
        <taxon>Pseudomonadati</taxon>
        <taxon>Pseudomonadota</taxon>
        <taxon>Alphaproteobacteria</taxon>
        <taxon>Acetobacterales</taxon>
        <taxon>Roseomonadaceae</taxon>
        <taxon>Siccirubricoccus</taxon>
    </lineage>
</organism>
<keyword evidence="2" id="KW-1185">Reference proteome</keyword>
<dbReference type="RefSeq" id="WP_252954293.1">
    <property type="nucleotide sequence ID" value="NZ_JAFIRR010000099.1"/>
</dbReference>
<reference evidence="1 2" key="1">
    <citation type="submission" date="2021-12" db="EMBL/GenBank/DDBJ databases">
        <title>Siccirubricoccus leaddurans sp. nov., a high concentration Zn2+ tolerance bacterium.</title>
        <authorList>
            <person name="Cao Y."/>
        </authorList>
    </citation>
    <scope>NUCLEOTIDE SEQUENCE [LARGE SCALE GENOMIC DNA]</scope>
    <source>
        <strain evidence="1 2">KC 17139</strain>
    </source>
</reference>
<sequence>MEFIWDEAKRESNIAKHGFDFLDIWQLFAGEYLYGAANPGPGGEERFLATGLVNGLCATAICTMRGETIRVISLRRARRNERERYQALFGG</sequence>
<dbReference type="EMBL" id="JAFIRR010000099">
    <property type="protein sequence ID" value="MCO6417657.1"/>
    <property type="molecule type" value="Genomic_DNA"/>
</dbReference>
<accession>A0ABT1D6U3</accession>